<dbReference type="Gene3D" id="3.80.10.10">
    <property type="entry name" value="Ribonuclease Inhibitor"/>
    <property type="match status" value="1"/>
</dbReference>
<gene>
    <name evidence="1" type="ORF">EXIGLDRAFT_780457</name>
</gene>
<dbReference type="Proteomes" id="UP000077266">
    <property type="component" value="Unassembled WGS sequence"/>
</dbReference>
<dbReference type="InParanoid" id="A0A165BL56"/>
<dbReference type="AlphaFoldDB" id="A0A165BL56"/>
<dbReference type="SUPFAM" id="SSF52047">
    <property type="entry name" value="RNI-like"/>
    <property type="match status" value="1"/>
</dbReference>
<evidence type="ECO:0000313" key="2">
    <source>
        <dbReference type="Proteomes" id="UP000077266"/>
    </source>
</evidence>
<sequence>MAAGTLQELWLNTRAVFDANDLPVPLSHLTSLAVHAGYGVLSRITTPNLRRLALECGELDSSISWFLRQVSKTVTELTLEGTTIGSDHLSVILGLSNIERLSFASTGTDDYRVTDAFFARLADTLPPIWPKLQSISLSSHGRYILPDGDGLIRLVRARNIDSGSAVGDGGPCRLTEVDVRYKEVPDWIKATLENLL</sequence>
<proteinExistence type="predicted"/>
<dbReference type="EMBL" id="KV426442">
    <property type="protein sequence ID" value="KZV80842.1"/>
    <property type="molecule type" value="Genomic_DNA"/>
</dbReference>
<reference evidence="1 2" key="1">
    <citation type="journal article" date="2016" name="Mol. Biol. Evol.">
        <title>Comparative Genomics of Early-Diverging Mushroom-Forming Fungi Provides Insights into the Origins of Lignocellulose Decay Capabilities.</title>
        <authorList>
            <person name="Nagy L.G."/>
            <person name="Riley R."/>
            <person name="Tritt A."/>
            <person name="Adam C."/>
            <person name="Daum C."/>
            <person name="Floudas D."/>
            <person name="Sun H."/>
            <person name="Yadav J.S."/>
            <person name="Pangilinan J."/>
            <person name="Larsson K.H."/>
            <person name="Matsuura K."/>
            <person name="Barry K."/>
            <person name="Labutti K."/>
            <person name="Kuo R."/>
            <person name="Ohm R.A."/>
            <person name="Bhattacharya S.S."/>
            <person name="Shirouzu T."/>
            <person name="Yoshinaga Y."/>
            <person name="Martin F.M."/>
            <person name="Grigoriev I.V."/>
            <person name="Hibbett D.S."/>
        </authorList>
    </citation>
    <scope>NUCLEOTIDE SEQUENCE [LARGE SCALE GENOMIC DNA]</scope>
    <source>
        <strain evidence="1 2">HHB12029</strain>
    </source>
</reference>
<evidence type="ECO:0000313" key="1">
    <source>
        <dbReference type="EMBL" id="KZV80842.1"/>
    </source>
</evidence>
<dbReference type="InterPro" id="IPR032675">
    <property type="entry name" value="LRR_dom_sf"/>
</dbReference>
<organism evidence="1 2">
    <name type="scientific">Exidia glandulosa HHB12029</name>
    <dbReference type="NCBI Taxonomy" id="1314781"/>
    <lineage>
        <taxon>Eukaryota</taxon>
        <taxon>Fungi</taxon>
        <taxon>Dikarya</taxon>
        <taxon>Basidiomycota</taxon>
        <taxon>Agaricomycotina</taxon>
        <taxon>Agaricomycetes</taxon>
        <taxon>Auriculariales</taxon>
        <taxon>Exidiaceae</taxon>
        <taxon>Exidia</taxon>
    </lineage>
</organism>
<protein>
    <recommendedName>
        <fullName evidence="3">F-box domain-containing protein</fullName>
    </recommendedName>
</protein>
<name>A0A165BL56_EXIGL</name>
<evidence type="ECO:0008006" key="3">
    <source>
        <dbReference type="Google" id="ProtNLM"/>
    </source>
</evidence>
<accession>A0A165BL56</accession>
<keyword evidence="2" id="KW-1185">Reference proteome</keyword>